<gene>
    <name evidence="1" type="ORF">JI435_432350</name>
</gene>
<keyword evidence="2" id="KW-1185">Reference proteome</keyword>
<evidence type="ECO:0000313" key="1">
    <source>
        <dbReference type="EMBL" id="QRC95511.1"/>
    </source>
</evidence>
<dbReference type="AlphaFoldDB" id="A0A7U2EZ37"/>
<name>A0A7U2EZ37_PHANO</name>
<reference evidence="2" key="1">
    <citation type="journal article" date="2021" name="BMC Genomics">
        <title>Chromosome-level genome assembly and manually-curated proteome of model necrotroph Parastagonospora nodorum Sn15 reveals a genome-wide trove of candidate effector homologs, and redundancy of virulence-related functions within an accessory chromosome.</title>
        <authorList>
            <person name="Bertazzoni S."/>
            <person name="Jones D.A.B."/>
            <person name="Phan H.T."/>
            <person name="Tan K.-C."/>
            <person name="Hane J.K."/>
        </authorList>
    </citation>
    <scope>NUCLEOTIDE SEQUENCE [LARGE SCALE GENOMIC DNA]</scope>
    <source>
        <strain evidence="2">SN15 / ATCC MYA-4574 / FGSC 10173)</strain>
    </source>
</reference>
<organism evidence="1 2">
    <name type="scientific">Phaeosphaeria nodorum (strain SN15 / ATCC MYA-4574 / FGSC 10173)</name>
    <name type="common">Glume blotch fungus</name>
    <name type="synonym">Parastagonospora nodorum</name>
    <dbReference type="NCBI Taxonomy" id="321614"/>
    <lineage>
        <taxon>Eukaryota</taxon>
        <taxon>Fungi</taxon>
        <taxon>Dikarya</taxon>
        <taxon>Ascomycota</taxon>
        <taxon>Pezizomycotina</taxon>
        <taxon>Dothideomycetes</taxon>
        <taxon>Pleosporomycetidae</taxon>
        <taxon>Pleosporales</taxon>
        <taxon>Pleosporineae</taxon>
        <taxon>Phaeosphaeriaceae</taxon>
        <taxon>Parastagonospora</taxon>
    </lineage>
</organism>
<proteinExistence type="predicted"/>
<accession>A0A7U2EZ37</accession>
<dbReference type="Proteomes" id="UP000663193">
    <property type="component" value="Chromosome 5"/>
</dbReference>
<protein>
    <submittedName>
        <fullName evidence="1">Uncharacterized protein</fullName>
    </submittedName>
</protein>
<dbReference type="EMBL" id="CP069027">
    <property type="protein sequence ID" value="QRC95511.1"/>
    <property type="molecule type" value="Genomic_DNA"/>
</dbReference>
<evidence type="ECO:0000313" key="2">
    <source>
        <dbReference type="Proteomes" id="UP000663193"/>
    </source>
</evidence>
<dbReference type="VEuPathDB" id="FungiDB:JI435_432350"/>
<sequence>MHVVPWYGAPVRGPETTIQLLELGVSLPFVGDYGSYQWLALFIVDTENECYVELLLHSAPSAHTDIHHAHNCCTGVDRASSSRFGVTAVRGGHASRTWPATGSHWELSSTERRNFGYHVVLKPAPIDSRNYAPNELHEADARHADGSVGLCTR</sequence>